<evidence type="ECO:0000256" key="2">
    <source>
        <dbReference type="ARBA" id="ARBA00024023"/>
    </source>
</evidence>
<dbReference type="Pfam" id="PF12247">
    <property type="entry name" value="MKT1_N"/>
    <property type="match status" value="1"/>
</dbReference>
<dbReference type="Proteomes" id="UP000327013">
    <property type="component" value="Unassembled WGS sequence"/>
</dbReference>
<gene>
    <name evidence="5" type="ORF">FH972_024432</name>
</gene>
<dbReference type="GO" id="GO:0006417">
    <property type="term" value="P:regulation of translation"/>
    <property type="evidence" value="ECO:0007669"/>
    <property type="project" value="UniProtKB-KW"/>
</dbReference>
<feature type="domain" description="Post-transcriptional regulator MKT1 N-terminal" evidence="4">
    <location>
        <begin position="264"/>
        <end position="353"/>
    </location>
</feature>
<protein>
    <recommendedName>
        <fullName evidence="7">XPG-I domain-containing protein</fullName>
    </recommendedName>
</protein>
<dbReference type="Pfam" id="PF12246">
    <property type="entry name" value="MKT1_C"/>
    <property type="match status" value="1"/>
</dbReference>
<reference evidence="5 6" key="1">
    <citation type="submission" date="2019-06" db="EMBL/GenBank/DDBJ databases">
        <title>A chromosomal-level reference genome of Carpinus fangiana (Coryloideae, Betulaceae).</title>
        <authorList>
            <person name="Yang X."/>
            <person name="Wang Z."/>
            <person name="Zhang L."/>
            <person name="Hao G."/>
            <person name="Liu J."/>
            <person name="Yang Y."/>
        </authorList>
    </citation>
    <scope>NUCLEOTIDE SEQUENCE [LARGE SCALE GENOMIC DNA]</scope>
    <source>
        <strain evidence="5">Cfa_2016G</strain>
        <tissue evidence="5">Leaf</tissue>
    </source>
</reference>
<sequence>MIHEFPVWSAPRAEVCAFTELKDTTLAIEANFYLERLINSKPWREPLLSALGGLPFAMENHIRKELGILRDAGIASLFVFHGLDAGEKYKPFDAQTKAALANGQAWTLYGQTQPDEAVQAFGNSGYAQPEHLYRMLQAILRDEKVDFQVAPYTAWGQQSCQEELSTTTADMFVDACLLSGNAILPTLPLLSANRRPQKIKTAVEMIKGVPGQSAIALCLGNQENPQMKEQDYLNRYRRSRLAIKHQVVLSSDGKIVLPEQQDLPGDMDVFLGLQLPDELYYYLSIGVIGPRILNQFTSKAIQEVTPVDGGDSQTYRNLIAEKLTPVRLLTLAVLGYSIHRGFQYQPVTLNTWFSPEPERATVLKIRETYPQNPSDTFLNSWSVHEDIFKASLSAEQPTIAHALQLLKDPAFASKTVTTKNKASPNFLKTKPEVSLNTIWRFLHLRNYVDDKHNLTPWGNVLSTILSKLQATDAPEAAAVVATELLRYDLLTSDDMFPTYSGAPSGSETHRRNCLLISRIACLGKLQHESIGFTGPLSRHMLGYTSIINAVNNSLRDLVEVSLTSMLLNGDVDREREDLTDISFDLPFLLPYDCALGVAMKHYLDELQISPDGPPSQEKKESLMETSKNNWLPKAKNVRGDIERMFCLWDAVYEGIKVGLAQGLVKGDKEKWAALDKWAQERRCP</sequence>
<accession>A0A5N6KY07</accession>
<name>A0A5N6KY07_9ROSI</name>
<dbReference type="InterPro" id="IPR022040">
    <property type="entry name" value="MKT1_N"/>
</dbReference>
<evidence type="ECO:0008006" key="7">
    <source>
        <dbReference type="Google" id="ProtNLM"/>
    </source>
</evidence>
<evidence type="ECO:0000259" key="3">
    <source>
        <dbReference type="Pfam" id="PF12246"/>
    </source>
</evidence>
<dbReference type="CDD" id="cd09858">
    <property type="entry name" value="PIN_MKT1"/>
    <property type="match status" value="1"/>
</dbReference>
<dbReference type="InterPro" id="IPR029060">
    <property type="entry name" value="PIN-like_dom_sf"/>
</dbReference>
<dbReference type="InterPro" id="IPR037314">
    <property type="entry name" value="MKT1_H3TH"/>
</dbReference>
<comment type="caution">
    <text evidence="5">The sequence shown here is derived from an EMBL/GenBank/DDBJ whole genome shotgun (WGS) entry which is preliminary data.</text>
</comment>
<dbReference type="AlphaFoldDB" id="A0A5N6KY07"/>
<dbReference type="Gene3D" id="3.40.50.1010">
    <property type="entry name" value="5'-nuclease"/>
    <property type="match status" value="1"/>
</dbReference>
<dbReference type="InterPro" id="IPR022039">
    <property type="entry name" value="MKT1_C"/>
</dbReference>
<comment type="similarity">
    <text evidence="2">Belongs to the XPG/RAD2 endonuclease family.</text>
</comment>
<evidence type="ECO:0000259" key="4">
    <source>
        <dbReference type="Pfam" id="PF12247"/>
    </source>
</evidence>
<dbReference type="OrthoDB" id="17262at2759"/>
<keyword evidence="1" id="KW-0810">Translation regulation</keyword>
<evidence type="ECO:0000256" key="1">
    <source>
        <dbReference type="ARBA" id="ARBA00022845"/>
    </source>
</evidence>
<organism evidence="5 6">
    <name type="scientific">Carpinus fangiana</name>
    <dbReference type="NCBI Taxonomy" id="176857"/>
    <lineage>
        <taxon>Eukaryota</taxon>
        <taxon>Viridiplantae</taxon>
        <taxon>Streptophyta</taxon>
        <taxon>Embryophyta</taxon>
        <taxon>Tracheophyta</taxon>
        <taxon>Spermatophyta</taxon>
        <taxon>Magnoliopsida</taxon>
        <taxon>eudicotyledons</taxon>
        <taxon>Gunneridae</taxon>
        <taxon>Pentapetalae</taxon>
        <taxon>rosids</taxon>
        <taxon>fabids</taxon>
        <taxon>Fagales</taxon>
        <taxon>Betulaceae</taxon>
        <taxon>Carpinus</taxon>
    </lineage>
</organism>
<dbReference type="CDD" id="cd09902">
    <property type="entry name" value="H3TH_MKT1"/>
    <property type="match status" value="1"/>
</dbReference>
<keyword evidence="6" id="KW-1185">Reference proteome</keyword>
<dbReference type="EMBL" id="VIBQ01000017">
    <property type="protein sequence ID" value="KAB8360695.1"/>
    <property type="molecule type" value="Genomic_DNA"/>
</dbReference>
<evidence type="ECO:0000313" key="5">
    <source>
        <dbReference type="EMBL" id="KAB8360695.1"/>
    </source>
</evidence>
<proteinExistence type="inferred from homology"/>
<dbReference type="SUPFAM" id="SSF88723">
    <property type="entry name" value="PIN domain-like"/>
    <property type="match status" value="1"/>
</dbReference>
<evidence type="ECO:0000313" key="6">
    <source>
        <dbReference type="Proteomes" id="UP000327013"/>
    </source>
</evidence>
<feature type="domain" description="Post-transcriptional regulator MKT1 C-terminal" evidence="3">
    <location>
        <begin position="440"/>
        <end position="679"/>
    </location>
</feature>